<gene>
    <name evidence="1" type="ORF">GCM10025783_10810</name>
</gene>
<dbReference type="InterPro" id="IPR032710">
    <property type="entry name" value="NTF2-like_dom_sf"/>
</dbReference>
<dbReference type="Gene3D" id="3.10.450.50">
    <property type="match status" value="1"/>
</dbReference>
<dbReference type="EMBL" id="BAABLP010000002">
    <property type="protein sequence ID" value="GAA4741516.1"/>
    <property type="molecule type" value="Genomic_DNA"/>
</dbReference>
<sequence>MSPDELRYWFEDYLEACNRHDLDALRSLLAPDVRRAGAPGGVDAWLRDVELLLEAFPDYRWKRIAVVIEGDRVAVHLRTRGTHRGTFHDVRATGRHVGAAEFGMFRVVGGRAVEYAGTGDEALLAQLRD</sequence>
<keyword evidence="2" id="KW-1185">Reference proteome</keyword>
<comment type="caution">
    <text evidence="1">The sequence shown here is derived from an EMBL/GenBank/DDBJ whole genome shotgun (WGS) entry which is preliminary data.</text>
</comment>
<dbReference type="RefSeq" id="WP_345479998.1">
    <property type="nucleotide sequence ID" value="NZ_BAABLP010000002.1"/>
</dbReference>
<evidence type="ECO:0000313" key="2">
    <source>
        <dbReference type="Proteomes" id="UP001500121"/>
    </source>
</evidence>
<dbReference type="PANTHER" id="PTHR38436:SF1">
    <property type="entry name" value="ESTER CYCLASE"/>
    <property type="match status" value="1"/>
</dbReference>
<evidence type="ECO:0008006" key="3">
    <source>
        <dbReference type="Google" id="ProtNLM"/>
    </source>
</evidence>
<accession>A0ABP8Z0Q5</accession>
<organism evidence="1 2">
    <name type="scientific">Amnibacterium soli</name>
    <dbReference type="NCBI Taxonomy" id="1282736"/>
    <lineage>
        <taxon>Bacteria</taxon>
        <taxon>Bacillati</taxon>
        <taxon>Actinomycetota</taxon>
        <taxon>Actinomycetes</taxon>
        <taxon>Micrococcales</taxon>
        <taxon>Microbacteriaceae</taxon>
        <taxon>Amnibacterium</taxon>
    </lineage>
</organism>
<dbReference type="PANTHER" id="PTHR38436">
    <property type="entry name" value="POLYKETIDE CYCLASE SNOAL-LIKE DOMAIN"/>
    <property type="match status" value="1"/>
</dbReference>
<reference evidence="2" key="1">
    <citation type="journal article" date="2019" name="Int. J. Syst. Evol. Microbiol.">
        <title>The Global Catalogue of Microorganisms (GCM) 10K type strain sequencing project: providing services to taxonomists for standard genome sequencing and annotation.</title>
        <authorList>
            <consortium name="The Broad Institute Genomics Platform"/>
            <consortium name="The Broad Institute Genome Sequencing Center for Infectious Disease"/>
            <person name="Wu L."/>
            <person name="Ma J."/>
        </authorList>
    </citation>
    <scope>NUCLEOTIDE SEQUENCE [LARGE SCALE GENOMIC DNA]</scope>
    <source>
        <strain evidence="2">JCM 19015</strain>
    </source>
</reference>
<evidence type="ECO:0000313" key="1">
    <source>
        <dbReference type="EMBL" id="GAA4741516.1"/>
    </source>
</evidence>
<proteinExistence type="predicted"/>
<protein>
    <recommendedName>
        <fullName evidence="3">Ester cyclase</fullName>
    </recommendedName>
</protein>
<dbReference type="Proteomes" id="UP001500121">
    <property type="component" value="Unassembled WGS sequence"/>
</dbReference>
<dbReference type="InterPro" id="IPR009959">
    <property type="entry name" value="Cyclase_SnoaL-like"/>
</dbReference>
<name>A0ABP8Z0Q5_9MICO</name>
<dbReference type="Pfam" id="PF07366">
    <property type="entry name" value="SnoaL"/>
    <property type="match status" value="1"/>
</dbReference>
<dbReference type="SUPFAM" id="SSF54427">
    <property type="entry name" value="NTF2-like"/>
    <property type="match status" value="1"/>
</dbReference>